<accession>A0AA35PSF9</accession>
<protein>
    <submittedName>
        <fullName evidence="2">Uncharacterized protein</fullName>
    </submittedName>
</protein>
<gene>
    <name evidence="2" type="ORF">PODLI_1B036811</name>
</gene>
<feature type="compositionally biased region" description="Basic and acidic residues" evidence="1">
    <location>
        <begin position="274"/>
        <end position="283"/>
    </location>
</feature>
<dbReference type="Proteomes" id="UP001178461">
    <property type="component" value="Chromosome 18"/>
</dbReference>
<evidence type="ECO:0000256" key="1">
    <source>
        <dbReference type="SAM" id="MobiDB-lite"/>
    </source>
</evidence>
<reference evidence="2" key="1">
    <citation type="submission" date="2022-12" db="EMBL/GenBank/DDBJ databases">
        <authorList>
            <person name="Alioto T."/>
            <person name="Alioto T."/>
            <person name="Gomez Garrido J."/>
        </authorList>
    </citation>
    <scope>NUCLEOTIDE SEQUENCE</scope>
</reference>
<proteinExistence type="predicted"/>
<feature type="region of interest" description="Disordered" evidence="1">
    <location>
        <begin position="167"/>
        <end position="292"/>
    </location>
</feature>
<feature type="region of interest" description="Disordered" evidence="1">
    <location>
        <begin position="305"/>
        <end position="330"/>
    </location>
</feature>
<dbReference type="AlphaFoldDB" id="A0AA35PSF9"/>
<evidence type="ECO:0000313" key="2">
    <source>
        <dbReference type="EMBL" id="CAI5798759.1"/>
    </source>
</evidence>
<feature type="compositionally biased region" description="Basic and acidic residues" evidence="1">
    <location>
        <begin position="82"/>
        <end position="95"/>
    </location>
</feature>
<organism evidence="2 3">
    <name type="scientific">Podarcis lilfordi</name>
    <name type="common">Lilford's wall lizard</name>
    <dbReference type="NCBI Taxonomy" id="74358"/>
    <lineage>
        <taxon>Eukaryota</taxon>
        <taxon>Metazoa</taxon>
        <taxon>Chordata</taxon>
        <taxon>Craniata</taxon>
        <taxon>Vertebrata</taxon>
        <taxon>Euteleostomi</taxon>
        <taxon>Lepidosauria</taxon>
        <taxon>Squamata</taxon>
        <taxon>Bifurcata</taxon>
        <taxon>Unidentata</taxon>
        <taxon>Episquamata</taxon>
        <taxon>Laterata</taxon>
        <taxon>Lacertibaenia</taxon>
        <taxon>Lacertidae</taxon>
        <taxon>Podarcis</taxon>
    </lineage>
</organism>
<feature type="compositionally biased region" description="Polar residues" evidence="1">
    <location>
        <begin position="259"/>
        <end position="268"/>
    </location>
</feature>
<feature type="compositionally biased region" description="Basic and acidic residues" evidence="1">
    <location>
        <begin position="167"/>
        <end position="181"/>
    </location>
</feature>
<keyword evidence="3" id="KW-1185">Reference proteome</keyword>
<feature type="compositionally biased region" description="Basic and acidic residues" evidence="1">
    <location>
        <begin position="106"/>
        <end position="126"/>
    </location>
</feature>
<name>A0AA35PSF9_9SAUR</name>
<feature type="compositionally biased region" description="Basic and acidic residues" evidence="1">
    <location>
        <begin position="32"/>
        <end position="59"/>
    </location>
</feature>
<sequence>MAGKLFPETDIGDSEDVCRRSPLSLETLGGSEDIKESASEGQEPRDKAASKEEEPKEEPGSPLEGEGEGRKETPRPQGTDLLDFRWLQEKEEKGLLQEQLWPPPDNNKEDPLEPRVKEVLPDDNAKPDQLARATADHEAYYLADDEETLLGDSCASTGYFPCYRTYEEFPRYQPPGDRESGAPRAGRKKIPPTKGQGAPHSPPSPLPAASGSRKCPQKRKNRGAPEKEQAPEGGLKARLQDQRSLPPNPEQLRLETEGGRTSPQQCPSAGSRPSVKESHHTPSEPRTTPSRLSLQFLVSWVRKIFRKAPSPQPPPQPSTSSGAQVGRPLARRLGRWIAQYRGRIHPQSM</sequence>
<feature type="region of interest" description="Disordered" evidence="1">
    <location>
        <begin position="1"/>
        <end position="133"/>
    </location>
</feature>
<dbReference type="EMBL" id="OX395144">
    <property type="protein sequence ID" value="CAI5798759.1"/>
    <property type="molecule type" value="Genomic_DNA"/>
</dbReference>
<evidence type="ECO:0000313" key="3">
    <source>
        <dbReference type="Proteomes" id="UP001178461"/>
    </source>
</evidence>